<dbReference type="EMBL" id="CP121646">
    <property type="protein sequence ID" value="WFU60215.1"/>
    <property type="molecule type" value="Genomic_DNA"/>
</dbReference>
<dbReference type="NCBIfam" id="NF033592">
    <property type="entry name" value="transpos_IS4_1"/>
    <property type="match status" value="1"/>
</dbReference>
<dbReference type="InterPro" id="IPR002559">
    <property type="entry name" value="Transposase_11"/>
</dbReference>
<evidence type="ECO:0000313" key="6">
    <source>
        <dbReference type="EMBL" id="WFU60215.1"/>
    </source>
</evidence>
<organism evidence="6 7">
    <name type="scientific">Bradyrhizobium brasilense</name>
    <dbReference type="NCBI Taxonomy" id="1419277"/>
    <lineage>
        <taxon>Bacteria</taxon>
        <taxon>Pseudomonadati</taxon>
        <taxon>Pseudomonadota</taxon>
        <taxon>Alphaproteobacteria</taxon>
        <taxon>Hyphomicrobiales</taxon>
        <taxon>Nitrobacteraceae</taxon>
        <taxon>Bradyrhizobium</taxon>
    </lineage>
</organism>
<reference evidence="6 7" key="1">
    <citation type="submission" date="2023-04" db="EMBL/GenBank/DDBJ databases">
        <title>Australian commercial rhizobial inoculants.</title>
        <authorList>
            <person name="Kohlmeier M.G."/>
            <person name="O'Hara G.W."/>
            <person name="Colombi E."/>
            <person name="Ramsay J.P."/>
            <person name="Terpolilli J."/>
        </authorList>
    </citation>
    <scope>NUCLEOTIDE SEQUENCE [LARGE SCALE GENOMIC DNA]</scope>
    <source>
        <strain evidence="6 7">CB627</strain>
    </source>
</reference>
<dbReference type="Pfam" id="PF01609">
    <property type="entry name" value="DDE_Tnp_1"/>
    <property type="match status" value="1"/>
</dbReference>
<gene>
    <name evidence="6" type="ORF">QA636_21820</name>
</gene>
<evidence type="ECO:0000256" key="4">
    <source>
        <dbReference type="ARBA" id="ARBA00023172"/>
    </source>
</evidence>
<feature type="domain" description="Transposase IS4-like" evidence="5">
    <location>
        <begin position="109"/>
        <end position="326"/>
    </location>
</feature>
<keyword evidence="2" id="KW-0815">Transposition</keyword>
<evidence type="ECO:0000256" key="3">
    <source>
        <dbReference type="ARBA" id="ARBA00023125"/>
    </source>
</evidence>
<comment type="similarity">
    <text evidence="1">Belongs to the transposase 11 family.</text>
</comment>
<evidence type="ECO:0000313" key="7">
    <source>
        <dbReference type="Proteomes" id="UP001221546"/>
    </source>
</evidence>
<accession>A0ABY8J3V1</accession>
<evidence type="ECO:0000256" key="1">
    <source>
        <dbReference type="ARBA" id="ARBA00010075"/>
    </source>
</evidence>
<protein>
    <submittedName>
        <fullName evidence="6">IS4 family transposase</fullName>
    </submittedName>
</protein>
<dbReference type="InterPro" id="IPR047952">
    <property type="entry name" value="Transpos_IS4"/>
</dbReference>
<dbReference type="PANTHER" id="PTHR33258:SF1">
    <property type="entry name" value="TRANSPOSASE INSL FOR INSERTION SEQUENCE ELEMENT IS186A-RELATED"/>
    <property type="match status" value="1"/>
</dbReference>
<keyword evidence="3" id="KW-0238">DNA-binding</keyword>
<name>A0ABY8J3V1_9BRAD</name>
<dbReference type="Proteomes" id="UP001221546">
    <property type="component" value="Chromosome"/>
</dbReference>
<sequence length="367" mass="40455">MAHESLVNKDWARVVARLGGAEALNISARKTKAFVRPREISNAVDLLRLILAYCLGEKGLRLTAAWATSVGLVDISNVALLYRLRQCGDWLAILVEQALADAAPKASRGRLIRIVDATTVPKAGTSGRNKNAVWRIHSAFDLPQERFGHFELTDQRAGETLDRIPAVAGEIRLADRAYLQPERMAHLVDADADFVIRAGWKSARWLDAEGNLVDLTAELRNASARGLIDRPIWIKRKSGAPPLAVRLVAAKKPAQAAAAARRKARRTAQKGGHQLSRQTLDAADWVILVTSLRPEDFTTADILALYRLRWRIELGFKRLKSLIGLKGPPGTDERSARPHILAHLLIILLLEPLVDELEDSPRLADAA</sequence>
<proteinExistence type="inferred from homology"/>
<dbReference type="SUPFAM" id="SSF53098">
    <property type="entry name" value="Ribonuclease H-like"/>
    <property type="match status" value="1"/>
</dbReference>
<evidence type="ECO:0000259" key="5">
    <source>
        <dbReference type="Pfam" id="PF01609"/>
    </source>
</evidence>
<dbReference type="PANTHER" id="PTHR33258">
    <property type="entry name" value="TRANSPOSASE INSL FOR INSERTION SEQUENCE ELEMENT IS186A-RELATED"/>
    <property type="match status" value="1"/>
</dbReference>
<keyword evidence="7" id="KW-1185">Reference proteome</keyword>
<evidence type="ECO:0000256" key="2">
    <source>
        <dbReference type="ARBA" id="ARBA00022578"/>
    </source>
</evidence>
<dbReference type="RefSeq" id="WP_253623745.1">
    <property type="nucleotide sequence ID" value="NZ_CP121646.1"/>
</dbReference>
<dbReference type="Gene3D" id="3.90.350.10">
    <property type="entry name" value="Transposase Inhibitor Protein From Tn5, Chain A, domain 1"/>
    <property type="match status" value="1"/>
</dbReference>
<dbReference type="InterPro" id="IPR012337">
    <property type="entry name" value="RNaseH-like_sf"/>
</dbReference>
<keyword evidence="4" id="KW-0233">DNA recombination</keyword>